<feature type="domain" description="Peptidase A3B" evidence="2">
    <location>
        <begin position="365"/>
        <end position="458"/>
    </location>
</feature>
<evidence type="ECO:0000313" key="4">
    <source>
        <dbReference type="Proteomes" id="UP001552299"/>
    </source>
</evidence>
<evidence type="ECO:0000313" key="3">
    <source>
        <dbReference type="EMBL" id="KAL0903769.1"/>
    </source>
</evidence>
<comment type="caution">
    <text evidence="3">The sequence shown here is derived from an EMBL/GenBank/DDBJ whole genome shotgun (WGS) entry which is preliminary data.</text>
</comment>
<gene>
    <name evidence="3" type="ORF">M5K25_028172</name>
</gene>
<dbReference type="EMBL" id="JANQDX010000020">
    <property type="protein sequence ID" value="KAL0903769.1"/>
    <property type="molecule type" value="Genomic_DNA"/>
</dbReference>
<accession>A0ABD0TVS1</accession>
<name>A0ABD0TVS1_DENTH</name>
<feature type="region of interest" description="Disordered" evidence="1">
    <location>
        <begin position="500"/>
        <end position="536"/>
    </location>
</feature>
<sequence>MSSPSTSSSGSHGESLKAYASKEYSCHDPIAAPCLTVDTSLDSRNPCFHLFYVNSFDVSPKMHSLFLTPLNHLSGSSKMSCVSGYPLKNLGSRSRCGKTSMLRRGLVRKRTGGKVLICLFDSRFSTPNESMIGLIDMNNNIGITYIVLDITMTVEDFEKHVKVLIQSNGYENFQGNNICLDIVVLGKTMRLEWNISPLREENSTIIPTEYSTFLNEDKSLSIRFRNYKTSNQDDVEESDLDLMMINDNEDDLDLMIIDDEDERRTHSLLESRIRVVENRVADLEVKMESLVISPPATDRKGKGIVISDDITMVDYQILSYYKDPFLANYEPGIEQIHIICNPEDVTKIQILAKLNIRGLEITLPAFIDTGATSNTIDAALIPIEFVLTSPTPKYSAQFDDSRLEMTKYIQNVHLKFQTHCQEWSKAYHVSKFWVRPLNYFHIKMILGLDFLLKSNGGMFLTNDFITIFRNSSVSPIISEWAEERGGHLLVPKILSPLPIPPKPPDQLPVSNSEPHEPSTQIPKSTDNNPRHILNTN</sequence>
<evidence type="ECO:0000259" key="2">
    <source>
        <dbReference type="Pfam" id="PF21024"/>
    </source>
</evidence>
<dbReference type="Proteomes" id="UP001552299">
    <property type="component" value="Unassembled WGS sequence"/>
</dbReference>
<dbReference type="Pfam" id="PF21024">
    <property type="entry name" value="Peptidase_A3B"/>
    <property type="match status" value="1"/>
</dbReference>
<dbReference type="AlphaFoldDB" id="A0ABD0TVS1"/>
<proteinExistence type="predicted"/>
<dbReference type="InterPro" id="IPR021109">
    <property type="entry name" value="Peptidase_aspartic_dom_sf"/>
</dbReference>
<dbReference type="Gene3D" id="2.40.70.10">
    <property type="entry name" value="Acid Proteases"/>
    <property type="match status" value="1"/>
</dbReference>
<keyword evidence="4" id="KW-1185">Reference proteome</keyword>
<organism evidence="3 4">
    <name type="scientific">Dendrobium thyrsiflorum</name>
    <name type="common">Pinecone-like raceme dendrobium</name>
    <name type="synonym">Orchid</name>
    <dbReference type="NCBI Taxonomy" id="117978"/>
    <lineage>
        <taxon>Eukaryota</taxon>
        <taxon>Viridiplantae</taxon>
        <taxon>Streptophyta</taxon>
        <taxon>Embryophyta</taxon>
        <taxon>Tracheophyta</taxon>
        <taxon>Spermatophyta</taxon>
        <taxon>Magnoliopsida</taxon>
        <taxon>Liliopsida</taxon>
        <taxon>Asparagales</taxon>
        <taxon>Orchidaceae</taxon>
        <taxon>Epidendroideae</taxon>
        <taxon>Malaxideae</taxon>
        <taxon>Dendrobiinae</taxon>
        <taxon>Dendrobium</taxon>
    </lineage>
</organism>
<evidence type="ECO:0000256" key="1">
    <source>
        <dbReference type="SAM" id="MobiDB-lite"/>
    </source>
</evidence>
<dbReference type="InterPro" id="IPR034728">
    <property type="entry name" value="Peptidase_A3B"/>
</dbReference>
<protein>
    <recommendedName>
        <fullName evidence="2">Peptidase A3B domain-containing protein</fullName>
    </recommendedName>
</protein>
<feature type="compositionally biased region" description="Polar residues" evidence="1">
    <location>
        <begin position="517"/>
        <end position="536"/>
    </location>
</feature>
<reference evidence="3 4" key="1">
    <citation type="journal article" date="2024" name="Plant Biotechnol. J.">
        <title>Dendrobium thyrsiflorum genome and its molecular insights into genes involved in important horticultural traits.</title>
        <authorList>
            <person name="Chen B."/>
            <person name="Wang J.Y."/>
            <person name="Zheng P.J."/>
            <person name="Li K.L."/>
            <person name="Liang Y.M."/>
            <person name="Chen X.F."/>
            <person name="Zhang C."/>
            <person name="Zhao X."/>
            <person name="He X."/>
            <person name="Zhang G.Q."/>
            <person name="Liu Z.J."/>
            <person name="Xu Q."/>
        </authorList>
    </citation>
    <scope>NUCLEOTIDE SEQUENCE [LARGE SCALE GENOMIC DNA]</scope>
    <source>
        <strain evidence="3">GZMU011</strain>
    </source>
</reference>